<evidence type="ECO:0000313" key="1">
    <source>
        <dbReference type="EMBL" id="MBW31463.1"/>
    </source>
</evidence>
<proteinExistence type="predicted"/>
<organism evidence="1">
    <name type="scientific">Anopheles braziliensis</name>
    <dbReference type="NCBI Taxonomy" id="58242"/>
    <lineage>
        <taxon>Eukaryota</taxon>
        <taxon>Metazoa</taxon>
        <taxon>Ecdysozoa</taxon>
        <taxon>Arthropoda</taxon>
        <taxon>Hexapoda</taxon>
        <taxon>Insecta</taxon>
        <taxon>Pterygota</taxon>
        <taxon>Neoptera</taxon>
        <taxon>Endopterygota</taxon>
        <taxon>Diptera</taxon>
        <taxon>Nematocera</taxon>
        <taxon>Culicoidea</taxon>
        <taxon>Culicidae</taxon>
        <taxon>Anophelinae</taxon>
        <taxon>Anopheles</taxon>
    </lineage>
</organism>
<name>A0A2M3ZSJ1_9DIPT</name>
<dbReference type="EMBL" id="GGFM01010712">
    <property type="protein sequence ID" value="MBW31463.1"/>
    <property type="molecule type" value="Transcribed_RNA"/>
</dbReference>
<dbReference type="AlphaFoldDB" id="A0A2M3ZSJ1"/>
<protein>
    <submittedName>
        <fullName evidence="1">Putative secreted peptide</fullName>
    </submittedName>
</protein>
<sequence length="80" mass="8999">MPIAIVQWAVCVAWHHLVRCRVRSRRYTRGLHRCCLLSASLSTGHHRPPVRSFTAVHSMTVTRVRALGEMLNAGDQPAPD</sequence>
<reference evidence="1" key="1">
    <citation type="submission" date="2018-01" db="EMBL/GenBank/DDBJ databases">
        <title>An insight into the sialome of Amazonian anophelines.</title>
        <authorList>
            <person name="Ribeiro J.M."/>
            <person name="Scarpassa V."/>
            <person name="Calvo E."/>
        </authorList>
    </citation>
    <scope>NUCLEOTIDE SEQUENCE</scope>
    <source>
        <tissue evidence="1">Salivary glands</tissue>
    </source>
</reference>
<accession>A0A2M3ZSJ1</accession>